<reference evidence="1 2" key="1">
    <citation type="submission" date="2015-09" db="EMBL/GenBank/DDBJ databases">
        <title>Atta colombica WGS genome.</title>
        <authorList>
            <person name="Nygaard S."/>
            <person name="Hu H."/>
            <person name="Boomsma J."/>
            <person name="Zhang G."/>
        </authorList>
    </citation>
    <scope>NUCLEOTIDE SEQUENCE [LARGE SCALE GENOMIC DNA]</scope>
    <source>
        <strain evidence="1">Treedump-2</strain>
        <tissue evidence="1">Whole body</tissue>
    </source>
</reference>
<organism evidence="1 2">
    <name type="scientific">Atta colombica</name>
    <dbReference type="NCBI Taxonomy" id="520822"/>
    <lineage>
        <taxon>Eukaryota</taxon>
        <taxon>Metazoa</taxon>
        <taxon>Ecdysozoa</taxon>
        <taxon>Arthropoda</taxon>
        <taxon>Hexapoda</taxon>
        <taxon>Insecta</taxon>
        <taxon>Pterygota</taxon>
        <taxon>Neoptera</taxon>
        <taxon>Endopterygota</taxon>
        <taxon>Hymenoptera</taxon>
        <taxon>Apocrita</taxon>
        <taxon>Aculeata</taxon>
        <taxon>Formicoidea</taxon>
        <taxon>Formicidae</taxon>
        <taxon>Myrmicinae</taxon>
        <taxon>Atta</taxon>
    </lineage>
</organism>
<dbReference type="EMBL" id="KQ976513">
    <property type="protein sequence ID" value="KYM82348.1"/>
    <property type="molecule type" value="Genomic_DNA"/>
</dbReference>
<dbReference type="Proteomes" id="UP000078540">
    <property type="component" value="Unassembled WGS sequence"/>
</dbReference>
<gene>
    <name evidence="1" type="ORF">ALC53_07136</name>
</gene>
<evidence type="ECO:0000313" key="1">
    <source>
        <dbReference type="EMBL" id="KYM82348.1"/>
    </source>
</evidence>
<keyword evidence="2" id="KW-1185">Reference proteome</keyword>
<evidence type="ECO:0000313" key="2">
    <source>
        <dbReference type="Proteomes" id="UP000078540"/>
    </source>
</evidence>
<dbReference type="AlphaFoldDB" id="A0A195BCR4"/>
<name>A0A195BCR4_9HYME</name>
<proteinExistence type="predicted"/>
<protein>
    <submittedName>
        <fullName evidence="1">Uncharacterized protein</fullName>
    </submittedName>
</protein>
<sequence length="85" mass="9464">MSTSYISFGVHCVGRVASAPLYTRGLHSHFLFRGSTPPALLTLIKNKKKAENDEKQKRGRGMNCVLNRPKKQDFLKSINSSFVPG</sequence>
<accession>A0A195BCR4</accession>